<name>A0A3G8JJ29_9ACTN</name>
<dbReference type="PROSITE" id="PS50075">
    <property type="entry name" value="CARRIER"/>
    <property type="match status" value="2"/>
</dbReference>
<dbReference type="GO" id="GO:0009239">
    <property type="term" value="P:enterobactin biosynthetic process"/>
    <property type="evidence" value="ECO:0007669"/>
    <property type="project" value="TreeGrafter"/>
</dbReference>
<dbReference type="EMBL" id="CP033972">
    <property type="protein sequence ID" value="AZG45034.1"/>
    <property type="molecule type" value="Genomic_DNA"/>
</dbReference>
<dbReference type="InterPro" id="IPR010071">
    <property type="entry name" value="AA_adenyl_dom"/>
</dbReference>
<evidence type="ECO:0000256" key="1">
    <source>
        <dbReference type="ARBA" id="ARBA00001957"/>
    </source>
</evidence>
<protein>
    <submittedName>
        <fullName evidence="6">Dimodular nonribosomal peptide synthase</fullName>
    </submittedName>
</protein>
<dbReference type="PANTHER" id="PTHR45527">
    <property type="entry name" value="NONRIBOSOMAL PEPTIDE SYNTHETASE"/>
    <property type="match status" value="1"/>
</dbReference>
<dbReference type="PROSITE" id="PS00012">
    <property type="entry name" value="PHOSPHOPANTETHEINE"/>
    <property type="match status" value="2"/>
</dbReference>
<evidence type="ECO:0000256" key="3">
    <source>
        <dbReference type="ARBA" id="ARBA00022553"/>
    </source>
</evidence>
<feature type="region of interest" description="Disordered" evidence="4">
    <location>
        <begin position="964"/>
        <end position="990"/>
    </location>
</feature>
<proteinExistence type="predicted"/>
<keyword evidence="3" id="KW-0597">Phosphoprotein</keyword>
<dbReference type="SUPFAM" id="SSF47336">
    <property type="entry name" value="ACP-like"/>
    <property type="match status" value="2"/>
</dbReference>
<dbReference type="GO" id="GO:0047527">
    <property type="term" value="F:2,3-dihydroxybenzoate-serine ligase activity"/>
    <property type="evidence" value="ECO:0007669"/>
    <property type="project" value="TreeGrafter"/>
</dbReference>
<dbReference type="GO" id="GO:0008610">
    <property type="term" value="P:lipid biosynthetic process"/>
    <property type="evidence" value="ECO:0007669"/>
    <property type="project" value="UniProtKB-ARBA"/>
</dbReference>
<dbReference type="SUPFAM" id="SSF56801">
    <property type="entry name" value="Acetyl-CoA synthetase-like"/>
    <property type="match status" value="2"/>
</dbReference>
<dbReference type="RefSeq" id="WP_124707815.1">
    <property type="nucleotide sequence ID" value="NZ_CP033972.1"/>
</dbReference>
<dbReference type="GO" id="GO:0043041">
    <property type="term" value="P:amino acid activation for nonribosomal peptide biosynthetic process"/>
    <property type="evidence" value="ECO:0007669"/>
    <property type="project" value="TreeGrafter"/>
</dbReference>
<evidence type="ECO:0000313" key="6">
    <source>
        <dbReference type="EMBL" id="AZG45034.1"/>
    </source>
</evidence>
<dbReference type="InterPro" id="IPR006162">
    <property type="entry name" value="Ppantetheine_attach_site"/>
</dbReference>
<dbReference type="InterPro" id="IPR000873">
    <property type="entry name" value="AMP-dep_synth/lig_dom"/>
</dbReference>
<dbReference type="Pfam" id="PF00550">
    <property type="entry name" value="PP-binding"/>
    <property type="match status" value="2"/>
</dbReference>
<dbReference type="KEGG" id="gom:D7316_01626"/>
<evidence type="ECO:0000313" key="7">
    <source>
        <dbReference type="Proteomes" id="UP000271469"/>
    </source>
</evidence>
<dbReference type="InterPro" id="IPR020806">
    <property type="entry name" value="PKS_PP-bd"/>
</dbReference>
<dbReference type="InterPro" id="IPR045851">
    <property type="entry name" value="AMP-bd_C_sf"/>
</dbReference>
<dbReference type="SMART" id="SM00823">
    <property type="entry name" value="PKS_PP"/>
    <property type="match status" value="2"/>
</dbReference>
<dbReference type="Gene3D" id="3.30.300.30">
    <property type="match status" value="2"/>
</dbReference>
<dbReference type="Gene3D" id="3.40.50.980">
    <property type="match status" value="2"/>
</dbReference>
<dbReference type="SUPFAM" id="SSF52777">
    <property type="entry name" value="CoA-dependent acyltransferases"/>
    <property type="match status" value="4"/>
</dbReference>
<feature type="domain" description="Carrier" evidence="5">
    <location>
        <begin position="985"/>
        <end position="1060"/>
    </location>
</feature>
<dbReference type="Gene3D" id="1.10.1200.10">
    <property type="entry name" value="ACP-like"/>
    <property type="match status" value="2"/>
</dbReference>
<dbReference type="GO" id="GO:0005829">
    <property type="term" value="C:cytosol"/>
    <property type="evidence" value="ECO:0007669"/>
    <property type="project" value="TreeGrafter"/>
</dbReference>
<dbReference type="GO" id="GO:0009366">
    <property type="term" value="C:enterobactin synthetase complex"/>
    <property type="evidence" value="ECO:0007669"/>
    <property type="project" value="TreeGrafter"/>
</dbReference>
<dbReference type="NCBIfam" id="TIGR01733">
    <property type="entry name" value="AA-adenyl-dom"/>
    <property type="match status" value="2"/>
</dbReference>
<evidence type="ECO:0000256" key="2">
    <source>
        <dbReference type="ARBA" id="ARBA00022450"/>
    </source>
</evidence>
<gene>
    <name evidence="6" type="primary">dhbF_2</name>
    <name evidence="6" type="ORF">D7316_01626</name>
</gene>
<keyword evidence="7" id="KW-1185">Reference proteome</keyword>
<dbReference type="InterPro" id="IPR009081">
    <property type="entry name" value="PP-bd_ACP"/>
</dbReference>
<dbReference type="InterPro" id="IPR025110">
    <property type="entry name" value="AMP-bd_C"/>
</dbReference>
<dbReference type="Proteomes" id="UP000271469">
    <property type="component" value="Chromosome"/>
</dbReference>
<evidence type="ECO:0000259" key="5">
    <source>
        <dbReference type="PROSITE" id="PS50075"/>
    </source>
</evidence>
<dbReference type="GO" id="GO:0031177">
    <property type="term" value="F:phosphopantetheine binding"/>
    <property type="evidence" value="ECO:0007669"/>
    <property type="project" value="InterPro"/>
</dbReference>
<feature type="domain" description="Carrier" evidence="5">
    <location>
        <begin position="2059"/>
        <end position="2138"/>
    </location>
</feature>
<dbReference type="Gene3D" id="3.30.559.10">
    <property type="entry name" value="Chloramphenicol acetyltransferase-like domain"/>
    <property type="match status" value="3"/>
</dbReference>
<dbReference type="OrthoDB" id="4501954at2"/>
<dbReference type="InterPro" id="IPR036736">
    <property type="entry name" value="ACP-like_sf"/>
</dbReference>
<sequence>MTAQLTTSSPVTGAQAGVWYGQQLIGPSATFVVAQAWECHEAVSIPDLVAAIRATVEEAPALSCAFGTLDDAVVQFTGAHDVTDVAVVDLSSADDPRGAAWEWMRRRTGTALDPMTAPCLEAAVLCLAAHRDEPADAVVYVRAHHIVADFYGLGLLGRRVGELYAAAVTDSPGRPAWFGPVGDVTEYESRYRLSPDHQRDKEFWSAEIAGLGNVSSLATGPARPHRTRSVRSHTELVDASTADHLAGLGADGGGSWADAVTGLVATFVGGRSGSDDVVLGYPMMNRLGTPAVSVPTMVVNVVPLRVPVTPWATVTEVAAGAGAAVRRIRPHARMRGEDITRSGGPGRPRIWLNVKAIDDRLRFGDVDVTVHSLARGPVEELTITVRRTGDGGIELQLDADDSVFDEHDLRSVGTDLAAHLRAAADPDAWQQPIGRLPVGTEAGSVQGRRPAVAAPPTLCDWLHHALGGRPDDVGVLAADVTVSRGELRTRVHRLARMLIADGIGSDDRVAVVLPRDESAVVAMAAAILSGAAVLPIDPTYPRARIDHILADARPRVLLSNTEFGRGRDDAGILTLDAPDAIARLGAYSGAPLEAAERPTVLPAHLACIAYTSGSTGVPKGVMVTHEAMVNRLRWAARDWLGDDGDRASAARIRTSLWKSPVGFIDGITEILGALVRGDRIVLADAPSGRDPRALADLLRRHRTPHLTAVPSLIREIVHRHRAGRDARAVPHLDLWVSSGEALPASLARNLIEAAPDSRLVNSYGSTEVTGDATYADVTTEDAMRGDVTIGTPVPGTGVTILDGWLRPVGADVVGDLYVSGIQLARGYLERPDWTARCFVADPQGSGERIYRTGDRAVRDRTGRVRLLGRTDDQVKIRGVRVEPAEVERAVADAPDVGEAVVVASREGPDDQVMLVAYVTPSASDPRPGVPDVDQVRAHVARTLPAHMVPSVVMAIPTIPRSAHGKVDKRALPTPVWPGTESGGPPPTSVTERSVAEAFAEILGRGGSSLTDDFFALGGHSLLVTRLLNRIGDVFGASLEMRDVFDHPTIADVARLIDEHRAGSDDDRFPALGADAGHPAEAALSAAQERLWFLFRLEGATAAYNIPIVLRLPETPDPAALDAAVRDVIERHETLRTVIADDAAGRAWQRVLPMSRVPSACAEVCAEPGGTDAALRDCAAHGFDLGADIPIKVVLVREDDPHHTGGPCALLVLIHHIAGDEWSSPLLVADLSRAYQARVARHAPVFAPLPVSYRAYAHWQRSLRDHPRSVKGIDRWRRRLAGAPEELSLPYDRPRPPMTTYLGGRESFRLDEDLARRLGDVARAQRVSMFMLMHAAVALTLAGEGAGDDIVVGTPVAGRNDAALHGLVGFFVNLVVLRTDLGGNPTVAEVIERVRDGDLDAMDGADVPFEAVVDAVAPVRSMSRHPLFGVLVQYRAAWGIPDFAGLPTDVTPIDPGTAKFDLTVDATEHADTGAIDVRIDYATALFDAATIERIARRLTTMLDLLGSSPDTRLSDVDALDGPERDRVLNRWAHGPESLLEGPTTVDTLLRAAVARDPDGTAIVFRGAIHAYADLGASIAAVAGVLAATGVRAGDRVAVLLSRSELLPAAIAGVMRVGAACVPVDPAHPAARIGFVLDDCDATVVLTDPTTEAAQAQTLSGRQTICLDRSMLTDNAAADNARTSPPHPAATAMVLYTSGSTGNPKGVTLSHAALAHRISLAASDFGIGASSVGVAKSAVGFVDASTELFGVLCAGGTVVIADDETARDPALLGAQIVEHRVTDLVTVPTVARVLAESSTDTLGSARRWVCSGETLTAETVRRIAVAAPDAGVVNLYGSTEVCGDVAGYEGVETSDVGAAAAIPVGRPLRGCSLYVLDRWLHPAAPGVVGELYVGGLHLADGYHGRTPDTAVRFVPNPFAAQPGARLYRTGDLARWDRGGVLHVAGRADDQITLRGVRIEPAEISSALESLDDVEGAVVVPVTAETTGATMLVAYVTLRSGLSDADVSDGAGLRAALIGRLPDAMIPAAVVILDRFPRNPNGKIDRRALPAPRAEHGAAHREPTTETQAVLREIFARELGLDDEEFHTVGIDDDFFELGGDSIASLRVVAGAVRSKIAITSRQMLELRTVAALAAVATHDVEEPGRGDVTTAMTEPVAVPPTPALHRIRLSDNHIDDHIITEVIQVEDVDVATVDAAVRRHDALRLRVTPKNRLIWVAEVLPPDADAPSCVVRDAVASVDSAGIDAAGIDAARIDAAGIGDVAARVAGRVRITDGRPLAVEVVESARGCAVVLAAHRAALDRRSLHRIAVAVAGGGDLAAGGGSADAFTAAATVLDSRARGGGIDQDIDELVARSGELLAARPAVEPMGRASACEAVGVARSVDRAILRAGLVTALREFRGDASFDVDADLRVLLAGDAASDTMGSLTAIHPSTTADGGDVDLAGVSGEWFAVLRHGDRAVRKAFKRLRDAPVLLTEVFGEVARSDCREGGERDHATVARFRRDPATGESELTVIAPDAAAARELVGGWVGAVADSVGG</sequence>
<comment type="cofactor">
    <cofactor evidence="1">
        <name>pantetheine 4'-phosphate</name>
        <dbReference type="ChEBI" id="CHEBI:47942"/>
    </cofactor>
</comment>
<accession>A0A3G8JJ29</accession>
<organism evidence="6 7">
    <name type="scientific">Gordonia insulae</name>
    <dbReference type="NCBI Taxonomy" id="2420509"/>
    <lineage>
        <taxon>Bacteria</taxon>
        <taxon>Bacillati</taxon>
        <taxon>Actinomycetota</taxon>
        <taxon>Actinomycetes</taxon>
        <taxon>Mycobacteriales</taxon>
        <taxon>Gordoniaceae</taxon>
        <taxon>Gordonia</taxon>
    </lineage>
</organism>
<dbReference type="InterPro" id="IPR023213">
    <property type="entry name" value="CAT-like_dom_sf"/>
</dbReference>
<dbReference type="Pfam" id="PF00501">
    <property type="entry name" value="AMP-binding"/>
    <property type="match status" value="2"/>
</dbReference>
<dbReference type="PANTHER" id="PTHR45527:SF1">
    <property type="entry name" value="FATTY ACID SYNTHASE"/>
    <property type="match status" value="1"/>
</dbReference>
<dbReference type="Gene3D" id="3.40.50.12780">
    <property type="entry name" value="N-terminal domain of ligase-like"/>
    <property type="match status" value="1"/>
</dbReference>
<dbReference type="Pfam" id="PF13193">
    <property type="entry name" value="AMP-binding_C"/>
    <property type="match status" value="2"/>
</dbReference>
<dbReference type="InterPro" id="IPR020845">
    <property type="entry name" value="AMP-binding_CS"/>
</dbReference>
<dbReference type="CDD" id="cd05930">
    <property type="entry name" value="A_NRPS"/>
    <property type="match status" value="2"/>
</dbReference>
<dbReference type="Gene3D" id="3.30.559.30">
    <property type="entry name" value="Nonribosomal peptide synthetase, condensation domain"/>
    <property type="match status" value="2"/>
</dbReference>
<dbReference type="Gene3D" id="2.30.38.10">
    <property type="entry name" value="Luciferase, Domain 3"/>
    <property type="match status" value="1"/>
</dbReference>
<dbReference type="UniPathway" id="UPA00011"/>
<dbReference type="PROSITE" id="PS00455">
    <property type="entry name" value="AMP_BINDING"/>
    <property type="match status" value="2"/>
</dbReference>
<dbReference type="InterPro" id="IPR001242">
    <property type="entry name" value="Condensation_dom"/>
</dbReference>
<evidence type="ECO:0000256" key="4">
    <source>
        <dbReference type="SAM" id="MobiDB-lite"/>
    </source>
</evidence>
<dbReference type="InterPro" id="IPR042099">
    <property type="entry name" value="ANL_N_sf"/>
</dbReference>
<dbReference type="CDD" id="cd19540">
    <property type="entry name" value="LCL_NRPS-like"/>
    <property type="match status" value="1"/>
</dbReference>
<keyword evidence="2" id="KW-0596">Phosphopantetheine</keyword>
<dbReference type="Pfam" id="PF00668">
    <property type="entry name" value="Condensation"/>
    <property type="match status" value="2"/>
</dbReference>
<reference evidence="6 7" key="1">
    <citation type="submission" date="2018-11" db="EMBL/GenBank/DDBJ databases">
        <title>Gordonia insulae sp. nov., isolated from an island soil.</title>
        <authorList>
            <person name="Kim Y.S."/>
            <person name="Kim S.B."/>
        </authorList>
    </citation>
    <scope>NUCLEOTIDE SEQUENCE [LARGE SCALE GENOMIC DNA]</scope>
    <source>
        <strain evidence="6 7">MMS17-SY073</strain>
    </source>
</reference>